<protein>
    <submittedName>
        <fullName evidence="6">Radical SAM protein</fullName>
    </submittedName>
</protein>
<dbReference type="RefSeq" id="WP_202747308.1">
    <property type="nucleotide sequence ID" value="NZ_JAESWC010000001.1"/>
</dbReference>
<accession>A0ABS1T8J4</accession>
<name>A0ABS1T8J4_9CLOT</name>
<comment type="caution">
    <text evidence="6">The sequence shown here is derived from an EMBL/GenBank/DDBJ whole genome shotgun (WGS) entry which is preliminary data.</text>
</comment>
<dbReference type="InterPro" id="IPR007197">
    <property type="entry name" value="rSAM"/>
</dbReference>
<dbReference type="SFLD" id="SFLDG01067">
    <property type="entry name" value="SPASM/twitch_domain_containing"/>
    <property type="match status" value="1"/>
</dbReference>
<keyword evidence="2" id="KW-0479">Metal-binding</keyword>
<evidence type="ECO:0000256" key="2">
    <source>
        <dbReference type="ARBA" id="ARBA00022723"/>
    </source>
</evidence>
<dbReference type="PROSITE" id="PS51918">
    <property type="entry name" value="RADICAL_SAM"/>
    <property type="match status" value="1"/>
</dbReference>
<keyword evidence="3" id="KW-0408">Iron</keyword>
<sequence>MEEKFDLSEYMSSGIENIVKNIVKASLKNPKETAFVMKYMLASKEAQRKRTLLSNKGQDIPPFLISSITSRCNLFCKGCYARANKSCGENLDINQLSTERWGEIFRESGDLGVSFILLAGGEPLMRKDVMEEAAKVKEVIFPIFTNGTIIDNNYVKLFDSNRNLIPMISIEGNEEQTDKRRGKGTYNSIIKVMKTLKEKGILFGASITVTTENTEIVTSKTFFDELYRLGCKGIIFVEYVPVTEVTKELAPTDKERVILENNQEQLRKEYEDAIFLSFPGDEKYTGGCLAAGRGFFHISVNGGAEPCPFSPYSDTNIKDCTLLEALQSPLFKRLKETGMLLGEHAGGCLLFEKELQVKGLLDNCS</sequence>
<reference evidence="6 7" key="1">
    <citation type="submission" date="2021-01" db="EMBL/GenBank/DDBJ databases">
        <title>Genome public.</title>
        <authorList>
            <person name="Liu C."/>
            <person name="Sun Q."/>
        </authorList>
    </citation>
    <scope>NUCLEOTIDE SEQUENCE [LARGE SCALE GENOMIC DNA]</scope>
    <source>
        <strain evidence="6 7">YIM B02515</strain>
    </source>
</reference>
<organism evidence="6 7">
    <name type="scientific">Clostridium rhizosphaerae</name>
    <dbReference type="NCBI Taxonomy" id="2803861"/>
    <lineage>
        <taxon>Bacteria</taxon>
        <taxon>Bacillati</taxon>
        <taxon>Bacillota</taxon>
        <taxon>Clostridia</taxon>
        <taxon>Eubacteriales</taxon>
        <taxon>Clostridiaceae</taxon>
        <taxon>Clostridium</taxon>
    </lineage>
</organism>
<dbReference type="Proteomes" id="UP000632377">
    <property type="component" value="Unassembled WGS sequence"/>
</dbReference>
<dbReference type="Pfam" id="PF04055">
    <property type="entry name" value="Radical_SAM"/>
    <property type="match status" value="1"/>
</dbReference>
<evidence type="ECO:0000256" key="4">
    <source>
        <dbReference type="ARBA" id="ARBA00023014"/>
    </source>
</evidence>
<evidence type="ECO:0000256" key="3">
    <source>
        <dbReference type="ARBA" id="ARBA00023004"/>
    </source>
</evidence>
<dbReference type="CDD" id="cd01335">
    <property type="entry name" value="Radical_SAM"/>
    <property type="match status" value="1"/>
</dbReference>
<dbReference type="InterPro" id="IPR058240">
    <property type="entry name" value="rSAM_sf"/>
</dbReference>
<dbReference type="PANTHER" id="PTHR43524">
    <property type="entry name" value="RADICAL SAM SUPERFAMILY PROTEIN"/>
    <property type="match status" value="1"/>
</dbReference>
<dbReference type="SFLD" id="SFLDS00029">
    <property type="entry name" value="Radical_SAM"/>
    <property type="match status" value="1"/>
</dbReference>
<proteinExistence type="predicted"/>
<feature type="domain" description="Radical SAM core" evidence="5">
    <location>
        <begin position="58"/>
        <end position="269"/>
    </location>
</feature>
<dbReference type="CDD" id="cd21128">
    <property type="entry name" value="SPASM_rSAM"/>
    <property type="match status" value="1"/>
</dbReference>
<dbReference type="InterPro" id="IPR013785">
    <property type="entry name" value="Aldolase_TIM"/>
</dbReference>
<dbReference type="SUPFAM" id="SSF102114">
    <property type="entry name" value="Radical SAM enzymes"/>
    <property type="match status" value="1"/>
</dbReference>
<keyword evidence="1" id="KW-0949">S-adenosyl-L-methionine</keyword>
<evidence type="ECO:0000256" key="1">
    <source>
        <dbReference type="ARBA" id="ARBA00022691"/>
    </source>
</evidence>
<gene>
    <name evidence="6" type="ORF">JK636_02810</name>
</gene>
<keyword evidence="7" id="KW-1185">Reference proteome</keyword>
<evidence type="ECO:0000313" key="6">
    <source>
        <dbReference type="EMBL" id="MBL4934684.1"/>
    </source>
</evidence>
<evidence type="ECO:0000259" key="5">
    <source>
        <dbReference type="PROSITE" id="PS51918"/>
    </source>
</evidence>
<dbReference type="EMBL" id="JAESWC010000001">
    <property type="protein sequence ID" value="MBL4934684.1"/>
    <property type="molecule type" value="Genomic_DNA"/>
</dbReference>
<keyword evidence="4" id="KW-0411">Iron-sulfur</keyword>
<dbReference type="PANTHER" id="PTHR43524:SF1">
    <property type="entry name" value="RADICAL SAM SUPERFAMILY PROTEIN"/>
    <property type="match status" value="1"/>
</dbReference>
<dbReference type="Gene3D" id="3.20.20.70">
    <property type="entry name" value="Aldolase class I"/>
    <property type="match status" value="1"/>
</dbReference>
<evidence type="ECO:0000313" key="7">
    <source>
        <dbReference type="Proteomes" id="UP000632377"/>
    </source>
</evidence>